<reference evidence="2 3" key="1">
    <citation type="submission" date="2018-06" db="EMBL/GenBank/DDBJ databases">
        <authorList>
            <consortium name="Pathogen Informatics"/>
            <person name="Doyle S."/>
        </authorList>
    </citation>
    <scope>NUCLEOTIDE SEQUENCE [LARGE SCALE GENOMIC DNA]</scope>
    <source>
        <strain evidence="2 3">NCTC7582</strain>
    </source>
</reference>
<evidence type="ECO:0000313" key="3">
    <source>
        <dbReference type="Proteomes" id="UP000251431"/>
    </source>
</evidence>
<dbReference type="RefSeq" id="WP_233436393.1">
    <property type="nucleotide sequence ID" value="NZ_JAXOWA010000001.1"/>
</dbReference>
<protein>
    <recommendedName>
        <fullName evidence="4">Lipoprotein</fullName>
    </recommendedName>
</protein>
<proteinExistence type="predicted"/>
<name>A0A2X1ADE8_9BACI</name>
<feature type="chain" id="PRO_5038764409" description="Lipoprotein" evidence="1">
    <location>
        <begin position="19"/>
        <end position="72"/>
    </location>
</feature>
<dbReference type="PROSITE" id="PS51257">
    <property type="entry name" value="PROKAR_LIPOPROTEIN"/>
    <property type="match status" value="1"/>
</dbReference>
<evidence type="ECO:0000313" key="2">
    <source>
        <dbReference type="EMBL" id="SPU38702.1"/>
    </source>
</evidence>
<gene>
    <name evidence="2" type="ORF">NCTC7582_04667</name>
</gene>
<organism evidence="2 3">
    <name type="scientific">Lysinibacillus capsici</name>
    <dbReference type="NCBI Taxonomy" id="2115968"/>
    <lineage>
        <taxon>Bacteria</taxon>
        <taxon>Bacillati</taxon>
        <taxon>Bacillota</taxon>
        <taxon>Bacilli</taxon>
        <taxon>Bacillales</taxon>
        <taxon>Bacillaceae</taxon>
        <taxon>Lysinibacillus</taxon>
    </lineage>
</organism>
<keyword evidence="1" id="KW-0732">Signal</keyword>
<accession>A0A2X1ADE8</accession>
<sequence>MKKLILSASLLLTLALTGCGESDSSKPKETVKKASLEEQSKQFIDENLGGKTIADFTNKLLTIRSYNLVCPF</sequence>
<evidence type="ECO:0000256" key="1">
    <source>
        <dbReference type="SAM" id="SignalP"/>
    </source>
</evidence>
<dbReference type="AlphaFoldDB" id="A0A2X1ADE8"/>
<dbReference type="EMBL" id="UAQE01000004">
    <property type="protein sequence ID" value="SPU38702.1"/>
    <property type="molecule type" value="Genomic_DNA"/>
</dbReference>
<evidence type="ECO:0008006" key="4">
    <source>
        <dbReference type="Google" id="ProtNLM"/>
    </source>
</evidence>
<dbReference type="Proteomes" id="UP000251431">
    <property type="component" value="Unassembled WGS sequence"/>
</dbReference>
<feature type="signal peptide" evidence="1">
    <location>
        <begin position="1"/>
        <end position="18"/>
    </location>
</feature>